<dbReference type="GO" id="GO:0071949">
    <property type="term" value="F:FAD binding"/>
    <property type="evidence" value="ECO:0007669"/>
    <property type="project" value="InterPro"/>
</dbReference>
<keyword evidence="4" id="KW-0560">Oxidoreductase</keyword>
<dbReference type="PRINTS" id="PR00420">
    <property type="entry name" value="RNGMNOXGNASE"/>
</dbReference>
<dbReference type="AlphaFoldDB" id="A0A8H5GTR4"/>
<keyword evidence="2" id="KW-0285">Flavoprotein</keyword>
<dbReference type="InterPro" id="IPR050493">
    <property type="entry name" value="FAD-dep_Monooxygenase_BioMet"/>
</dbReference>
<protein>
    <recommendedName>
        <fullName evidence="6">FAD-binding domain-containing protein</fullName>
    </recommendedName>
</protein>
<comment type="similarity">
    <text evidence="1">Belongs to the paxM FAD-dependent monooxygenase family.</text>
</comment>
<accession>A0A8H5GTR4</accession>
<keyword evidence="8" id="KW-1185">Reference proteome</keyword>
<evidence type="ECO:0000256" key="4">
    <source>
        <dbReference type="ARBA" id="ARBA00023002"/>
    </source>
</evidence>
<organism evidence="7 8">
    <name type="scientific">Tetrapyrgos nigripes</name>
    <dbReference type="NCBI Taxonomy" id="182062"/>
    <lineage>
        <taxon>Eukaryota</taxon>
        <taxon>Fungi</taxon>
        <taxon>Dikarya</taxon>
        <taxon>Basidiomycota</taxon>
        <taxon>Agaricomycotina</taxon>
        <taxon>Agaricomycetes</taxon>
        <taxon>Agaricomycetidae</taxon>
        <taxon>Agaricales</taxon>
        <taxon>Marasmiineae</taxon>
        <taxon>Marasmiaceae</taxon>
        <taxon>Tetrapyrgos</taxon>
    </lineage>
</organism>
<dbReference type="PANTHER" id="PTHR13789:SF309">
    <property type="entry name" value="PUTATIVE (AFU_ORTHOLOGUE AFUA_6G14510)-RELATED"/>
    <property type="match status" value="1"/>
</dbReference>
<evidence type="ECO:0000256" key="5">
    <source>
        <dbReference type="ARBA" id="ARBA00023033"/>
    </source>
</evidence>
<evidence type="ECO:0000313" key="7">
    <source>
        <dbReference type="EMBL" id="KAF5370787.1"/>
    </source>
</evidence>
<proteinExistence type="inferred from homology"/>
<dbReference type="Proteomes" id="UP000559256">
    <property type="component" value="Unassembled WGS sequence"/>
</dbReference>
<keyword evidence="3" id="KW-0274">FAD</keyword>
<reference evidence="7 8" key="1">
    <citation type="journal article" date="2020" name="ISME J.">
        <title>Uncovering the hidden diversity of litter-decomposition mechanisms in mushroom-forming fungi.</title>
        <authorList>
            <person name="Floudas D."/>
            <person name="Bentzer J."/>
            <person name="Ahren D."/>
            <person name="Johansson T."/>
            <person name="Persson P."/>
            <person name="Tunlid A."/>
        </authorList>
    </citation>
    <scope>NUCLEOTIDE SEQUENCE [LARGE SCALE GENOMIC DNA]</scope>
    <source>
        <strain evidence="7 8">CBS 291.85</strain>
    </source>
</reference>
<dbReference type="EMBL" id="JAACJM010000010">
    <property type="protein sequence ID" value="KAF5370787.1"/>
    <property type="molecule type" value="Genomic_DNA"/>
</dbReference>
<comment type="caution">
    <text evidence="7">The sequence shown here is derived from an EMBL/GenBank/DDBJ whole genome shotgun (WGS) entry which is preliminary data.</text>
</comment>
<dbReference type="Pfam" id="PF01494">
    <property type="entry name" value="FAD_binding_3"/>
    <property type="match status" value="1"/>
</dbReference>
<dbReference type="PANTHER" id="PTHR13789">
    <property type="entry name" value="MONOOXYGENASE"/>
    <property type="match status" value="1"/>
</dbReference>
<dbReference type="OrthoDB" id="47494at2759"/>
<dbReference type="Gene3D" id="3.50.50.60">
    <property type="entry name" value="FAD/NAD(P)-binding domain"/>
    <property type="match status" value="1"/>
</dbReference>
<feature type="domain" description="FAD-binding" evidence="6">
    <location>
        <begin position="12"/>
        <end position="357"/>
    </location>
</feature>
<evidence type="ECO:0000256" key="2">
    <source>
        <dbReference type="ARBA" id="ARBA00022630"/>
    </source>
</evidence>
<name>A0A8H5GTR4_9AGAR</name>
<sequence length="409" mass="45074">MSSQSKSMSSQTKVIIVGAGVAGPVLGMFLKSKGYQVVIYERIKRNSDGGLSLMIQPNGFRVLSLLPGIVDKLPGKQINRMSLLSTVPGDEGEISEIDVEGGLGVGVRRHEFLALLQQNALDSGVEIYWESKVVDVQSQAESVVVTLENGKTDVASFVVGCDGLHSNTRIALFGEEEASFTGLAQMGGTTTLEEPLTKVPTMINFFGEGAHIITYAVDDHNKYSWAITRQEPETKEGWRAVDDSLLDQMRQDPCSQWGMGAGELVRKAQKIIKYGLYDRPELKTWYKGRVVLLGDSAHPTSPHLGQGANQAFEDIYHLVRVLIKYNPEAASPSTETLEAIFQEYERIRIPRSAALVKGARRMGESRVVIGHEASIQRNAQLRDYYKEHGLPWEGFSVLTKGPYEGESEI</sequence>
<evidence type="ECO:0000256" key="3">
    <source>
        <dbReference type="ARBA" id="ARBA00022827"/>
    </source>
</evidence>
<dbReference type="InterPro" id="IPR036188">
    <property type="entry name" value="FAD/NAD-bd_sf"/>
</dbReference>
<gene>
    <name evidence="7" type="ORF">D9758_002108</name>
</gene>
<dbReference type="GO" id="GO:0004497">
    <property type="term" value="F:monooxygenase activity"/>
    <property type="evidence" value="ECO:0007669"/>
    <property type="project" value="UniProtKB-KW"/>
</dbReference>
<evidence type="ECO:0000256" key="1">
    <source>
        <dbReference type="ARBA" id="ARBA00007992"/>
    </source>
</evidence>
<evidence type="ECO:0000313" key="8">
    <source>
        <dbReference type="Proteomes" id="UP000559256"/>
    </source>
</evidence>
<dbReference type="InterPro" id="IPR002938">
    <property type="entry name" value="FAD-bd"/>
</dbReference>
<dbReference type="SUPFAM" id="SSF51905">
    <property type="entry name" value="FAD/NAD(P)-binding domain"/>
    <property type="match status" value="1"/>
</dbReference>
<keyword evidence="5" id="KW-0503">Monooxygenase</keyword>
<evidence type="ECO:0000259" key="6">
    <source>
        <dbReference type="Pfam" id="PF01494"/>
    </source>
</evidence>